<dbReference type="AlphaFoldDB" id="A0A1Z4N5M5"/>
<dbReference type="RefSeq" id="WP_321206646.1">
    <property type="nucleotide sequence ID" value="NZ_CAWNJS010000001.1"/>
</dbReference>
<gene>
    <name evidence="2" type="ORF">NIES37_50140</name>
</gene>
<dbReference type="EMBL" id="AP018248">
    <property type="protein sequence ID" value="BAZ01016.1"/>
    <property type="molecule type" value="Genomic_DNA"/>
</dbReference>
<dbReference type="Gene3D" id="2.160.20.10">
    <property type="entry name" value="Single-stranded right-handed beta-helix, Pectin lyase-like"/>
    <property type="match status" value="2"/>
</dbReference>
<keyword evidence="3" id="KW-1185">Reference proteome</keyword>
<dbReference type="InterPro" id="IPR011050">
    <property type="entry name" value="Pectin_lyase_fold/virulence"/>
</dbReference>
<sequence length="855" mass="88078">MLGVTPLKNFASLIRDKFIHDAIAGAIHGVFVGSYRAEANLEMAQSSKNCFWQLGLVRVGGFSFGISLAMTNTVFAQSAIAPDNLLGNESSQVIQNYQGNPTEAIAGGATRGNNLFHSFLEFNISEGRSAVFLSPSANLQNILVRVTGNNRSEILGRLATAGSNANLFLINPNGIFFGANATLNVGGSFVASTANSINFADGSVFSATAPQTKPLLTISTPIGLQFDQPGKDINQFGALEVPTGKTLALVGGNINLSGNGTLVDTRRTLQSLSGQIAVGGILGSGTVGINLDSNTQALSFPSNVTPANISLNNLAVVLADGLGSGYIQLQGKQIKISDGSIIQAETTGSENGRGISVQAEQLILQDGSQIKAATTPGSTGAGGSLTIKATDFVQVSGTIPQGKPFNGFPSGLFTQTFGDGVAGPLTIETGKLIVEGGANIATSARRGRGNGGTLKVTADLIDVKGASFLDFPSGLFTQTLDVGNAGSLIIDTKQLITRGGGVVTSGTNVNSRGNGGNLTVRASELIELSGTTPVDKDPSGLFARSRGSGEAGSLFVTTDRLIVQDRARATVEALGSGNAGQLAVNAREVRLDRQSKIVAETVSGNGGDLILQVQNLLLLRNNSQISTTAGTTGGGGNGGNITVNTSNGFIVGVPEENSDITANAFTGSGGKVQINAFGIFGIEQLSREDLVRLLNTNDPTKLNPQLLLSNDITAISQTNPNLSGIVNIDTPGIDPNKGLVNLPTQPVKLTLDQTCRVIAGNNQSSFTVTGRGGIPSSPTETLNSDAVLADWIAVDRVADTATGATVSQNYPKSAPAKIVEATGWAITPKGEVILTANTANVTPYSSWQKQTNCIH</sequence>
<evidence type="ECO:0000259" key="1">
    <source>
        <dbReference type="SMART" id="SM00912"/>
    </source>
</evidence>
<evidence type="ECO:0000313" key="3">
    <source>
        <dbReference type="Proteomes" id="UP000218785"/>
    </source>
</evidence>
<dbReference type="InterPro" id="IPR008638">
    <property type="entry name" value="FhaB/CdiA-like_TPS"/>
</dbReference>
<dbReference type="SUPFAM" id="SSF51126">
    <property type="entry name" value="Pectin lyase-like"/>
    <property type="match status" value="1"/>
</dbReference>
<dbReference type="NCBIfam" id="TIGR01901">
    <property type="entry name" value="adhes_NPXG"/>
    <property type="match status" value="1"/>
</dbReference>
<name>A0A1Z4N5M5_9CYAN</name>
<accession>A0A1Z4N5M5</accession>
<dbReference type="KEGG" id="ttq:NIES37_50140"/>
<dbReference type="SMART" id="SM00912">
    <property type="entry name" value="Haemagg_act"/>
    <property type="match status" value="1"/>
</dbReference>
<organism evidence="2 3">
    <name type="scientific">Tolypothrix tenuis PCC 7101</name>
    <dbReference type="NCBI Taxonomy" id="231146"/>
    <lineage>
        <taxon>Bacteria</taxon>
        <taxon>Bacillati</taxon>
        <taxon>Cyanobacteriota</taxon>
        <taxon>Cyanophyceae</taxon>
        <taxon>Nostocales</taxon>
        <taxon>Tolypothrichaceae</taxon>
        <taxon>Tolypothrix</taxon>
    </lineage>
</organism>
<dbReference type="InterPro" id="IPR012334">
    <property type="entry name" value="Pectin_lyas_fold"/>
</dbReference>
<protein>
    <recommendedName>
        <fullName evidence="1">Filamentous haemagglutinin FhaB/tRNA nuclease CdiA-like TPS domain-containing protein</fullName>
    </recommendedName>
</protein>
<reference evidence="2 3" key="1">
    <citation type="submission" date="2017-06" db="EMBL/GenBank/DDBJ databases">
        <title>Genome sequencing of cyanobaciteial culture collection at National Institute for Environmental Studies (NIES).</title>
        <authorList>
            <person name="Hirose Y."/>
            <person name="Shimura Y."/>
            <person name="Fujisawa T."/>
            <person name="Nakamura Y."/>
            <person name="Kawachi M."/>
        </authorList>
    </citation>
    <scope>NUCLEOTIDE SEQUENCE [LARGE SCALE GENOMIC DNA]</scope>
    <source>
        <strain evidence="2 3">NIES-37</strain>
    </source>
</reference>
<dbReference type="Pfam" id="PF05860">
    <property type="entry name" value="TPS"/>
    <property type="match status" value="1"/>
</dbReference>
<feature type="domain" description="Filamentous haemagglutinin FhaB/tRNA nuclease CdiA-like TPS" evidence="1">
    <location>
        <begin position="87"/>
        <end position="200"/>
    </location>
</feature>
<dbReference type="Proteomes" id="UP000218785">
    <property type="component" value="Chromosome"/>
</dbReference>
<proteinExistence type="predicted"/>
<evidence type="ECO:0000313" key="2">
    <source>
        <dbReference type="EMBL" id="BAZ01016.1"/>
    </source>
</evidence>